<comment type="caution">
    <text evidence="1">The sequence shown here is derived from an EMBL/GenBank/DDBJ whole genome shotgun (WGS) entry which is preliminary data.</text>
</comment>
<feature type="non-terminal residue" evidence="1">
    <location>
        <position position="228"/>
    </location>
</feature>
<evidence type="ECO:0008006" key="2">
    <source>
        <dbReference type="Google" id="ProtNLM"/>
    </source>
</evidence>
<gene>
    <name evidence="1" type="ORF">S01H4_13752</name>
</gene>
<dbReference type="Gene3D" id="1.10.20.110">
    <property type="match status" value="1"/>
</dbReference>
<sequence length="228" mass="25448">MDTDKLNALSPFEFKDQLIKLASTHAEAMMLNAGRGNPNFLATQPRHAFLRLGDFALKEAERSYAYLSHGFGGIPEKTGIVERFDAYALLNEATPGIDFIQSTLSFAIDHLGIKKHDLLYELTAAYLACNYPFPPRMLPLCERITKVYLSTELCGTKTKTDAFDIFATEGGTAAMTYLFQSLFANRILHKGDKVALISPIFSPYLEIPPIPAYDLEVIDIKASEDQNW</sequence>
<dbReference type="InterPro" id="IPR015424">
    <property type="entry name" value="PyrdxlP-dep_Trfase"/>
</dbReference>
<organism evidence="1">
    <name type="scientific">marine sediment metagenome</name>
    <dbReference type="NCBI Taxonomy" id="412755"/>
    <lineage>
        <taxon>unclassified sequences</taxon>
        <taxon>metagenomes</taxon>
        <taxon>ecological metagenomes</taxon>
    </lineage>
</organism>
<dbReference type="EMBL" id="BART01006050">
    <property type="protein sequence ID" value="GAG56990.1"/>
    <property type="molecule type" value="Genomic_DNA"/>
</dbReference>
<protein>
    <recommendedName>
        <fullName evidence="2">Aminotransferase class I/classII domain-containing protein</fullName>
    </recommendedName>
</protein>
<dbReference type="AlphaFoldDB" id="X0YLS0"/>
<evidence type="ECO:0000313" key="1">
    <source>
        <dbReference type="EMBL" id="GAG56990.1"/>
    </source>
</evidence>
<name>X0YLS0_9ZZZZ</name>
<proteinExistence type="predicted"/>
<dbReference type="SUPFAM" id="SSF53383">
    <property type="entry name" value="PLP-dependent transferases"/>
    <property type="match status" value="1"/>
</dbReference>
<accession>X0YLS0</accession>
<reference evidence="1" key="1">
    <citation type="journal article" date="2014" name="Front. Microbiol.">
        <title>High frequency of phylogenetically diverse reductive dehalogenase-homologous genes in deep subseafloor sedimentary metagenomes.</title>
        <authorList>
            <person name="Kawai M."/>
            <person name="Futagami T."/>
            <person name="Toyoda A."/>
            <person name="Takaki Y."/>
            <person name="Nishi S."/>
            <person name="Hori S."/>
            <person name="Arai W."/>
            <person name="Tsubouchi T."/>
            <person name="Morono Y."/>
            <person name="Uchiyama I."/>
            <person name="Ito T."/>
            <person name="Fujiyama A."/>
            <person name="Inagaki F."/>
            <person name="Takami H."/>
        </authorList>
    </citation>
    <scope>NUCLEOTIDE SEQUENCE</scope>
    <source>
        <strain evidence="1">Expedition CK06-06</strain>
    </source>
</reference>